<accession>A0A143BGZ8</accession>
<protein>
    <submittedName>
        <fullName evidence="1">Uncharacterized protein</fullName>
    </submittedName>
</protein>
<dbReference type="STRING" id="1379270.GEMMAAP_01530"/>
<dbReference type="AlphaFoldDB" id="A0A143BGZ8"/>
<dbReference type="EMBL" id="CP011454">
    <property type="protein sequence ID" value="AMW03881.1"/>
    <property type="molecule type" value="Genomic_DNA"/>
</dbReference>
<gene>
    <name evidence="1" type="ORF">GEMMAAP_01530</name>
</gene>
<dbReference type="KEGG" id="gph:GEMMAAP_01530"/>
<reference evidence="1 2" key="2">
    <citation type="journal article" date="2016" name="Environ. Microbiol. Rep.">
        <title>Metagenomic evidence for the presence of phototrophic Gemmatimonadetes bacteria in diverse environments.</title>
        <authorList>
            <person name="Zeng Y."/>
            <person name="Baumbach J."/>
            <person name="Barbosa E.G."/>
            <person name="Azevedo V."/>
            <person name="Zhang C."/>
            <person name="Koblizek M."/>
        </authorList>
    </citation>
    <scope>NUCLEOTIDE SEQUENCE [LARGE SCALE GENOMIC DNA]</scope>
    <source>
        <strain evidence="1 2">AP64</strain>
    </source>
</reference>
<keyword evidence="2" id="KW-1185">Reference proteome</keyword>
<name>A0A143BGZ8_9BACT</name>
<reference evidence="1 2" key="1">
    <citation type="journal article" date="2014" name="Proc. Natl. Acad. Sci. U.S.A.">
        <title>Functional type 2 photosynthetic reaction centers found in the rare bacterial phylum Gemmatimonadetes.</title>
        <authorList>
            <person name="Zeng Y."/>
            <person name="Feng F."/>
            <person name="Medova H."/>
            <person name="Dean J."/>
            <person name="Koblizek M."/>
        </authorList>
    </citation>
    <scope>NUCLEOTIDE SEQUENCE [LARGE SCALE GENOMIC DNA]</scope>
    <source>
        <strain evidence="1 2">AP64</strain>
    </source>
</reference>
<sequence>MTRLVFSLFLAITAVTVWWLVRGVPQPVTTAMDDALFAPCPSRYAAARTAGDSALVDGYILKPRARFSKAITCGSERSRHAEASRR</sequence>
<dbReference type="Proteomes" id="UP000076404">
    <property type="component" value="Chromosome"/>
</dbReference>
<dbReference type="RefSeq" id="WP_026849158.1">
    <property type="nucleotide sequence ID" value="NZ_CP011454.1"/>
</dbReference>
<proteinExistence type="predicted"/>
<organism evidence="1 2">
    <name type="scientific">Gemmatimonas phototrophica</name>
    <dbReference type="NCBI Taxonomy" id="1379270"/>
    <lineage>
        <taxon>Bacteria</taxon>
        <taxon>Pseudomonadati</taxon>
        <taxon>Gemmatimonadota</taxon>
        <taxon>Gemmatimonadia</taxon>
        <taxon>Gemmatimonadales</taxon>
        <taxon>Gemmatimonadaceae</taxon>
        <taxon>Gemmatimonas</taxon>
    </lineage>
</organism>
<evidence type="ECO:0000313" key="1">
    <source>
        <dbReference type="EMBL" id="AMW03881.1"/>
    </source>
</evidence>
<evidence type="ECO:0000313" key="2">
    <source>
        <dbReference type="Proteomes" id="UP000076404"/>
    </source>
</evidence>